<dbReference type="GO" id="GO:0003824">
    <property type="term" value="F:catalytic activity"/>
    <property type="evidence" value="ECO:0007669"/>
    <property type="project" value="InterPro"/>
</dbReference>
<dbReference type="InterPro" id="IPR006094">
    <property type="entry name" value="Oxid_FAD_bind_N"/>
</dbReference>
<protein>
    <submittedName>
        <fullName evidence="4">FAD dependent oxidoreductase</fullName>
    </submittedName>
</protein>
<dbReference type="PANTHER" id="PTHR43716">
    <property type="entry name" value="D-2-HYDROXYGLUTARATE DEHYDROGENASE, MITOCHONDRIAL"/>
    <property type="match status" value="1"/>
</dbReference>
<reference evidence="4" key="1">
    <citation type="submission" date="2013-08" db="EMBL/GenBank/DDBJ databases">
        <authorList>
            <person name="Mendez C."/>
            <person name="Richter M."/>
            <person name="Ferrer M."/>
            <person name="Sanchez J."/>
        </authorList>
    </citation>
    <scope>NUCLEOTIDE SEQUENCE</scope>
</reference>
<dbReference type="GO" id="GO:0071949">
    <property type="term" value="F:FAD binding"/>
    <property type="evidence" value="ECO:0007669"/>
    <property type="project" value="InterPro"/>
</dbReference>
<dbReference type="InterPro" id="IPR051264">
    <property type="entry name" value="FAD-oxidored/transferase_4"/>
</dbReference>
<dbReference type="AlphaFoldDB" id="T1AT93"/>
<dbReference type="EMBL" id="AUZZ01002417">
    <property type="protein sequence ID" value="EQD60577.1"/>
    <property type="molecule type" value="Genomic_DNA"/>
</dbReference>
<keyword evidence="2" id="KW-0274">FAD</keyword>
<gene>
    <name evidence="4" type="ORF">B2A_03621</name>
</gene>
<proteinExistence type="predicted"/>
<dbReference type="Pfam" id="PF01565">
    <property type="entry name" value="FAD_binding_4"/>
    <property type="match status" value="1"/>
</dbReference>
<feature type="domain" description="FAD-binding PCMH-type" evidence="3">
    <location>
        <begin position="1"/>
        <end position="91"/>
    </location>
</feature>
<dbReference type="InterPro" id="IPR016166">
    <property type="entry name" value="FAD-bd_PCMH"/>
</dbReference>
<feature type="non-terminal residue" evidence="4">
    <location>
        <position position="152"/>
    </location>
</feature>
<evidence type="ECO:0000256" key="2">
    <source>
        <dbReference type="ARBA" id="ARBA00022827"/>
    </source>
</evidence>
<dbReference type="PROSITE" id="PS51387">
    <property type="entry name" value="FAD_PCMH"/>
    <property type="match status" value="1"/>
</dbReference>
<dbReference type="InterPro" id="IPR016164">
    <property type="entry name" value="FAD-linked_Oxase-like_C"/>
</dbReference>
<dbReference type="Gene3D" id="3.30.465.10">
    <property type="match status" value="1"/>
</dbReference>
<accession>T1AT93</accession>
<dbReference type="GO" id="GO:0022904">
    <property type="term" value="P:respiratory electron transport chain"/>
    <property type="evidence" value="ECO:0007669"/>
    <property type="project" value="TreeGrafter"/>
</dbReference>
<dbReference type="InterPro" id="IPR036318">
    <property type="entry name" value="FAD-bd_PCMH-like_sf"/>
</dbReference>
<name>T1AT93_9ZZZZ</name>
<dbReference type="Gene3D" id="3.30.70.2190">
    <property type="match status" value="1"/>
</dbReference>
<evidence type="ECO:0000256" key="1">
    <source>
        <dbReference type="ARBA" id="ARBA00022630"/>
    </source>
</evidence>
<dbReference type="InterPro" id="IPR016169">
    <property type="entry name" value="FAD-bd_PCMH_sub2"/>
</dbReference>
<comment type="caution">
    <text evidence="4">The sequence shown here is derived from an EMBL/GenBank/DDBJ whole genome shotgun (WGS) entry which is preliminary data.</text>
</comment>
<reference evidence="4" key="2">
    <citation type="journal article" date="2014" name="ISME J.">
        <title>Microbial stratification in low pH oxic and suboxic macroscopic growths along an acid mine drainage.</title>
        <authorList>
            <person name="Mendez-Garcia C."/>
            <person name="Mesa V."/>
            <person name="Sprenger R.R."/>
            <person name="Richter M."/>
            <person name="Diez M.S."/>
            <person name="Solano J."/>
            <person name="Bargiela R."/>
            <person name="Golyshina O.V."/>
            <person name="Manteca A."/>
            <person name="Ramos J.L."/>
            <person name="Gallego J.R."/>
            <person name="Llorente I."/>
            <person name="Martins Dos Santos V.A."/>
            <person name="Jensen O.N."/>
            <person name="Pelaez A.I."/>
            <person name="Sanchez J."/>
            <person name="Ferrer M."/>
        </authorList>
    </citation>
    <scope>NUCLEOTIDE SEQUENCE</scope>
</reference>
<evidence type="ECO:0000259" key="3">
    <source>
        <dbReference type="PROSITE" id="PS51387"/>
    </source>
</evidence>
<dbReference type="PANTHER" id="PTHR43716:SF2">
    <property type="entry name" value="BLL6224 PROTEIN"/>
    <property type="match status" value="1"/>
</dbReference>
<dbReference type="SUPFAM" id="SSF56176">
    <property type="entry name" value="FAD-binding/transporter-associated domain-like"/>
    <property type="match status" value="1"/>
</dbReference>
<evidence type="ECO:0000313" key="4">
    <source>
        <dbReference type="EMBL" id="EQD60577.1"/>
    </source>
</evidence>
<feature type="non-terminal residue" evidence="4">
    <location>
        <position position="1"/>
    </location>
</feature>
<sequence length="152" mass="16226">DRFFPLSLGSEGTCQIGGNLSTNAGGLHVLRYGMMRDLVLGLEVALADGRLLNALSTLRKDNTGYDIKSLFLGAEGTLGIITAASLKLYPRMSAAATAFAAIRDPRAAVQLLARLREASGERVSAFELIPRLAVELTTRHIPGVRDPLDAPH</sequence>
<organism evidence="4">
    <name type="scientific">mine drainage metagenome</name>
    <dbReference type="NCBI Taxonomy" id="410659"/>
    <lineage>
        <taxon>unclassified sequences</taxon>
        <taxon>metagenomes</taxon>
        <taxon>ecological metagenomes</taxon>
    </lineage>
</organism>
<keyword evidence="1" id="KW-0285">Flavoprotein</keyword>
<dbReference type="SUPFAM" id="SSF55103">
    <property type="entry name" value="FAD-linked oxidases, C-terminal domain"/>
    <property type="match status" value="1"/>
</dbReference>